<protein>
    <submittedName>
        <fullName evidence="2">Conjugative transfer protein TraB</fullName>
    </submittedName>
</protein>
<dbReference type="AlphaFoldDB" id="A0A918PUN9"/>
<evidence type="ECO:0000256" key="1">
    <source>
        <dbReference type="SAM" id="SignalP"/>
    </source>
</evidence>
<dbReference type="Pfam" id="PF01963">
    <property type="entry name" value="TraB_PrgY_gumN"/>
    <property type="match status" value="1"/>
</dbReference>
<dbReference type="InterPro" id="IPR002816">
    <property type="entry name" value="TraB/PrgY/GumN_fam"/>
</dbReference>
<dbReference type="CDD" id="cd14788">
    <property type="entry name" value="GumN"/>
    <property type="match status" value="1"/>
</dbReference>
<evidence type="ECO:0000313" key="2">
    <source>
        <dbReference type="EMBL" id="GGZ21159.1"/>
    </source>
</evidence>
<dbReference type="Proteomes" id="UP000662572">
    <property type="component" value="Unassembled WGS sequence"/>
</dbReference>
<keyword evidence="3" id="KW-1185">Reference proteome</keyword>
<dbReference type="EMBL" id="BMZB01000001">
    <property type="protein sequence ID" value="GGZ21159.1"/>
    <property type="molecule type" value="Genomic_DNA"/>
</dbReference>
<organism evidence="2 3">
    <name type="scientific">Asticcacaulis endophyticus</name>
    <dbReference type="NCBI Taxonomy" id="1395890"/>
    <lineage>
        <taxon>Bacteria</taxon>
        <taxon>Pseudomonadati</taxon>
        <taxon>Pseudomonadota</taxon>
        <taxon>Alphaproteobacteria</taxon>
        <taxon>Caulobacterales</taxon>
        <taxon>Caulobacteraceae</taxon>
        <taxon>Asticcacaulis</taxon>
    </lineage>
</organism>
<name>A0A918PUN9_9CAUL</name>
<reference evidence="2" key="2">
    <citation type="submission" date="2020-09" db="EMBL/GenBank/DDBJ databases">
        <authorList>
            <person name="Sun Q."/>
            <person name="Kim S."/>
        </authorList>
    </citation>
    <scope>NUCLEOTIDE SEQUENCE</scope>
    <source>
        <strain evidence="2">KCTC 32296</strain>
    </source>
</reference>
<keyword evidence="1" id="KW-0732">Signal</keyword>
<reference evidence="2" key="1">
    <citation type="journal article" date="2014" name="Int. J. Syst. Evol. Microbiol.">
        <title>Complete genome sequence of Corynebacterium casei LMG S-19264T (=DSM 44701T), isolated from a smear-ripened cheese.</title>
        <authorList>
            <consortium name="US DOE Joint Genome Institute (JGI-PGF)"/>
            <person name="Walter F."/>
            <person name="Albersmeier A."/>
            <person name="Kalinowski J."/>
            <person name="Ruckert C."/>
        </authorList>
    </citation>
    <scope>NUCLEOTIDE SEQUENCE</scope>
    <source>
        <strain evidence="2">KCTC 32296</strain>
    </source>
</reference>
<proteinExistence type="predicted"/>
<sequence length="313" mass="33837">MYDTLMIRIVLVFLMLILAPLPVQAGAEDWNHTEVVVAAKRPPGPALWRVKSGESEVVIVGILPVFPKSQGWNQKRLENALHGAKVLITPPDAKTSAGDAVRVLRTKGLPGKQTLKDVLPPDLNARFEATAKRAGVSAKSFARDKPVWAGARLRREVLEKRRLRADEPTDTIVRIARKQGVPVRPAGKYKTGPVLKDLNRLSDQDSQDCLRYTLGDIDFNMDRAPKAAAAWAVGDIRTVRANYQGGAMAACLEGSDVGTAMLERSVDDIVGAINSGLQTPGKTVVIVPLSPLLRQGGALDQLQARGLKISAPE</sequence>
<comment type="caution">
    <text evidence="2">The sequence shown here is derived from an EMBL/GenBank/DDBJ whole genome shotgun (WGS) entry which is preliminary data.</text>
</comment>
<gene>
    <name evidence="2" type="ORF">GCM10011273_02270</name>
</gene>
<evidence type="ECO:0000313" key="3">
    <source>
        <dbReference type="Proteomes" id="UP000662572"/>
    </source>
</evidence>
<feature type="signal peptide" evidence="1">
    <location>
        <begin position="1"/>
        <end position="25"/>
    </location>
</feature>
<feature type="chain" id="PRO_5038012542" evidence="1">
    <location>
        <begin position="26"/>
        <end position="313"/>
    </location>
</feature>
<accession>A0A918PUN9</accession>